<name>A0A9D6V9R4_9BACT</name>
<dbReference type="GO" id="GO:0016874">
    <property type="term" value="F:ligase activity"/>
    <property type="evidence" value="ECO:0007669"/>
    <property type="project" value="UniProtKB-KW"/>
</dbReference>
<dbReference type="InterPro" id="IPR013815">
    <property type="entry name" value="ATP_grasp_subdomain_1"/>
</dbReference>
<dbReference type="Pfam" id="PF13549">
    <property type="entry name" value="ATP-grasp_5"/>
    <property type="match status" value="1"/>
</dbReference>
<dbReference type="GO" id="GO:0005524">
    <property type="term" value="F:ATP binding"/>
    <property type="evidence" value="ECO:0007669"/>
    <property type="project" value="UniProtKB-UniRule"/>
</dbReference>
<evidence type="ECO:0000256" key="2">
    <source>
        <dbReference type="ARBA" id="ARBA00022741"/>
    </source>
</evidence>
<dbReference type="InterPro" id="IPR051538">
    <property type="entry name" value="Acyl-CoA_Synth/Transferase"/>
</dbReference>
<reference evidence="6" key="1">
    <citation type="submission" date="2020-07" db="EMBL/GenBank/DDBJ databases">
        <title>Huge and variable diversity of episymbiotic CPR bacteria and DPANN archaea in groundwater ecosystems.</title>
        <authorList>
            <person name="He C.Y."/>
            <person name="Keren R."/>
            <person name="Whittaker M."/>
            <person name="Farag I.F."/>
            <person name="Doudna J."/>
            <person name="Cate J.H.D."/>
            <person name="Banfield J.F."/>
        </authorList>
    </citation>
    <scope>NUCLEOTIDE SEQUENCE</scope>
    <source>
        <strain evidence="6">NC_groundwater_1664_Pr3_B-0.1um_52_9</strain>
    </source>
</reference>
<keyword evidence="3 4" id="KW-0067">ATP-binding</keyword>
<sequence>MQAVDLSLLENRKALSEYESKQILARYGIPVTSEVLVRQEKDLGPAIRKVGYPMVLKGCSPDISHKTEKDLVRVDIRTEDEAMQAFKSIFAQIAGPDAGVLVQEMVKGKRELMAGMTRDPQFGPCVMFGLGGIFTEALKDVCFRMAPLNLHDALEMMKDIKGHEILGPLRAMPPVNKDELAQILMAIGRIGVENEHIKEIDINPLIICEGHPVAVDALVVLV</sequence>
<evidence type="ECO:0000256" key="3">
    <source>
        <dbReference type="ARBA" id="ARBA00022840"/>
    </source>
</evidence>
<feature type="domain" description="ATP-grasp" evidence="5">
    <location>
        <begin position="21"/>
        <end position="57"/>
    </location>
</feature>
<evidence type="ECO:0000313" key="7">
    <source>
        <dbReference type="Proteomes" id="UP000807825"/>
    </source>
</evidence>
<organism evidence="6 7">
    <name type="scientific">Desulfomonile tiedjei</name>
    <dbReference type="NCBI Taxonomy" id="2358"/>
    <lineage>
        <taxon>Bacteria</taxon>
        <taxon>Pseudomonadati</taxon>
        <taxon>Thermodesulfobacteriota</taxon>
        <taxon>Desulfomonilia</taxon>
        <taxon>Desulfomonilales</taxon>
        <taxon>Desulfomonilaceae</taxon>
        <taxon>Desulfomonile</taxon>
    </lineage>
</organism>
<accession>A0A9D6V9R4</accession>
<proteinExistence type="predicted"/>
<protein>
    <submittedName>
        <fullName evidence="6">Acetate--CoA ligase family protein</fullName>
    </submittedName>
</protein>
<evidence type="ECO:0000259" key="5">
    <source>
        <dbReference type="PROSITE" id="PS50975"/>
    </source>
</evidence>
<dbReference type="GO" id="GO:0046872">
    <property type="term" value="F:metal ion binding"/>
    <property type="evidence" value="ECO:0007669"/>
    <property type="project" value="InterPro"/>
</dbReference>
<comment type="caution">
    <text evidence="6">The sequence shown here is derived from an EMBL/GenBank/DDBJ whole genome shotgun (WGS) entry which is preliminary data.</text>
</comment>
<evidence type="ECO:0000256" key="4">
    <source>
        <dbReference type="PROSITE-ProRule" id="PRU00409"/>
    </source>
</evidence>
<evidence type="ECO:0000256" key="1">
    <source>
        <dbReference type="ARBA" id="ARBA00022598"/>
    </source>
</evidence>
<dbReference type="InterPro" id="IPR011761">
    <property type="entry name" value="ATP-grasp"/>
</dbReference>
<dbReference type="PANTHER" id="PTHR43334">
    <property type="entry name" value="ACETATE--COA LIGASE [ADP-FORMING]"/>
    <property type="match status" value="1"/>
</dbReference>
<dbReference type="Proteomes" id="UP000807825">
    <property type="component" value="Unassembled WGS sequence"/>
</dbReference>
<dbReference type="Gene3D" id="3.30.470.20">
    <property type="entry name" value="ATP-grasp fold, B domain"/>
    <property type="match status" value="1"/>
</dbReference>
<dbReference type="Gene3D" id="3.30.1490.20">
    <property type="entry name" value="ATP-grasp fold, A domain"/>
    <property type="match status" value="1"/>
</dbReference>
<dbReference type="PANTHER" id="PTHR43334:SF1">
    <property type="entry name" value="3-HYDROXYPROPIONATE--COA LIGASE [ADP-FORMING]"/>
    <property type="match status" value="1"/>
</dbReference>
<gene>
    <name evidence="6" type="ORF">HY912_18790</name>
</gene>
<keyword evidence="2 4" id="KW-0547">Nucleotide-binding</keyword>
<dbReference type="AlphaFoldDB" id="A0A9D6V9R4"/>
<dbReference type="EMBL" id="JACRDE010000492">
    <property type="protein sequence ID" value="MBI5251542.1"/>
    <property type="molecule type" value="Genomic_DNA"/>
</dbReference>
<dbReference type="SUPFAM" id="SSF56059">
    <property type="entry name" value="Glutathione synthetase ATP-binding domain-like"/>
    <property type="match status" value="1"/>
</dbReference>
<keyword evidence="1 6" id="KW-0436">Ligase</keyword>
<evidence type="ECO:0000313" key="6">
    <source>
        <dbReference type="EMBL" id="MBI5251542.1"/>
    </source>
</evidence>
<dbReference type="PROSITE" id="PS50975">
    <property type="entry name" value="ATP_GRASP"/>
    <property type="match status" value="1"/>
</dbReference>